<feature type="signal peptide" evidence="4">
    <location>
        <begin position="1"/>
        <end position="20"/>
    </location>
</feature>
<sequence>MKSITLTLFLVFSVCSFSFGQDLVYRAKNPAFGGDTFNYQWLLSSAEAQNKFTDDSNSGRDERSDLERFTENLNNQLLSQISRTLFIQQFGQNGELTEGTFSFGTLFIEIFPSGEGLVINILDTSTGDQSQVIIPN</sequence>
<name>A0A163AI84_9FLAO</name>
<dbReference type="RefSeq" id="WP_066314194.1">
    <property type="nucleotide sequence ID" value="NZ_LQRT01000013.1"/>
</dbReference>
<evidence type="ECO:0000256" key="2">
    <source>
        <dbReference type="ARBA" id="ARBA00014031"/>
    </source>
</evidence>
<evidence type="ECO:0000256" key="1">
    <source>
        <dbReference type="ARBA" id="ARBA00003989"/>
    </source>
</evidence>
<feature type="chain" id="PRO_5007841495" description="Curli production assembly/transport component CsgF" evidence="4">
    <location>
        <begin position="21"/>
        <end position="136"/>
    </location>
</feature>
<evidence type="ECO:0000256" key="3">
    <source>
        <dbReference type="ARBA" id="ARBA00022729"/>
    </source>
</evidence>
<comment type="function">
    <text evidence="1">May be involved in the biogenesis of curli organelles.</text>
</comment>
<dbReference type="EMBL" id="LQRT01000013">
    <property type="protein sequence ID" value="KZS40563.1"/>
    <property type="molecule type" value="Genomic_DNA"/>
</dbReference>
<dbReference type="STRING" id="1642818.AWE51_06335"/>
<dbReference type="OrthoDB" id="1443407at2"/>
<keyword evidence="3 4" id="KW-0732">Signal</keyword>
<protein>
    <recommendedName>
        <fullName evidence="2">Curli production assembly/transport component CsgF</fullName>
    </recommendedName>
</protein>
<comment type="caution">
    <text evidence="5">The sequence shown here is derived from an EMBL/GenBank/DDBJ whole genome shotgun (WGS) entry which is preliminary data.</text>
</comment>
<evidence type="ECO:0000313" key="5">
    <source>
        <dbReference type="EMBL" id="KZS40563.1"/>
    </source>
</evidence>
<proteinExistence type="predicted"/>
<dbReference type="InterPro" id="IPR018893">
    <property type="entry name" value="T8SS_CsgF"/>
</dbReference>
<evidence type="ECO:0000313" key="6">
    <source>
        <dbReference type="Proteomes" id="UP000076715"/>
    </source>
</evidence>
<dbReference type="AlphaFoldDB" id="A0A163AI84"/>
<reference evidence="5 6" key="1">
    <citation type="submission" date="2016-01" db="EMBL/GenBank/DDBJ databases">
        <title>The draft genome sequence of Aquimarina sp. RZW4-3-2.</title>
        <authorList>
            <person name="Wang Y."/>
        </authorList>
    </citation>
    <scope>NUCLEOTIDE SEQUENCE [LARGE SCALE GENOMIC DNA]</scope>
    <source>
        <strain evidence="5 6">RZW4-3-2</strain>
    </source>
</reference>
<dbReference type="Pfam" id="PF10614">
    <property type="entry name" value="CsgF"/>
    <property type="match status" value="1"/>
</dbReference>
<dbReference type="Proteomes" id="UP000076715">
    <property type="component" value="Unassembled WGS sequence"/>
</dbReference>
<gene>
    <name evidence="5" type="ORF">AWE51_06335</name>
</gene>
<accession>A0A163AI84</accession>
<organism evidence="5 6">
    <name type="scientific">Aquimarina aggregata</name>
    <dbReference type="NCBI Taxonomy" id="1642818"/>
    <lineage>
        <taxon>Bacteria</taxon>
        <taxon>Pseudomonadati</taxon>
        <taxon>Bacteroidota</taxon>
        <taxon>Flavobacteriia</taxon>
        <taxon>Flavobacteriales</taxon>
        <taxon>Flavobacteriaceae</taxon>
        <taxon>Aquimarina</taxon>
    </lineage>
</organism>
<evidence type="ECO:0000256" key="4">
    <source>
        <dbReference type="SAM" id="SignalP"/>
    </source>
</evidence>
<keyword evidence="6" id="KW-1185">Reference proteome</keyword>